<keyword evidence="1" id="KW-0378">Hydrolase</keyword>
<dbReference type="HOGENOM" id="CLU_087476_0_1_10"/>
<dbReference type="Proteomes" id="UP000033109">
    <property type="component" value="Chromosome"/>
</dbReference>
<name>A0A0E3ZHN2_9BACT</name>
<organism evidence="3 4">
    <name type="scientific">Pontibacter korlensis</name>
    <dbReference type="NCBI Taxonomy" id="400092"/>
    <lineage>
        <taxon>Bacteria</taxon>
        <taxon>Pseudomonadati</taxon>
        <taxon>Bacteroidota</taxon>
        <taxon>Cytophagia</taxon>
        <taxon>Cytophagales</taxon>
        <taxon>Hymenobacteraceae</taxon>
        <taxon>Pontibacter</taxon>
    </lineage>
</organism>
<evidence type="ECO:0000256" key="2">
    <source>
        <dbReference type="ARBA" id="ARBA00023080"/>
    </source>
</evidence>
<dbReference type="GO" id="GO:0015949">
    <property type="term" value="P:nucleobase-containing small molecule interconversion"/>
    <property type="evidence" value="ECO:0007669"/>
    <property type="project" value="TreeGrafter"/>
</dbReference>
<gene>
    <name evidence="3" type="ORF">PKOR_19620</name>
</gene>
<evidence type="ECO:0000313" key="3">
    <source>
        <dbReference type="EMBL" id="AKD04899.1"/>
    </source>
</evidence>
<dbReference type="SUPFAM" id="SSF51283">
    <property type="entry name" value="dUTPase-like"/>
    <property type="match status" value="1"/>
</dbReference>
<evidence type="ECO:0000313" key="4">
    <source>
        <dbReference type="Proteomes" id="UP000033109"/>
    </source>
</evidence>
<keyword evidence="4" id="KW-1185">Reference proteome</keyword>
<dbReference type="Pfam" id="PF22769">
    <property type="entry name" value="DCD"/>
    <property type="match status" value="1"/>
</dbReference>
<dbReference type="CDD" id="cd07557">
    <property type="entry name" value="trimeric_dUTPase"/>
    <property type="match status" value="1"/>
</dbReference>
<dbReference type="GO" id="GO:0006229">
    <property type="term" value="P:dUTP biosynthetic process"/>
    <property type="evidence" value="ECO:0007669"/>
    <property type="project" value="InterPro"/>
</dbReference>
<dbReference type="RefSeq" id="WP_046312938.1">
    <property type="nucleotide sequence ID" value="NZ_CBCSCY010000038.1"/>
</dbReference>
<dbReference type="PANTHER" id="PTHR42680">
    <property type="entry name" value="DCTP DEAMINASE"/>
    <property type="match status" value="1"/>
</dbReference>
<reference evidence="3 4" key="1">
    <citation type="journal article" date="2015" name="Sci. Rep.">
        <title>Unraveling adaptation of Pontibacter korlensis to radiation and infertility in desert through complete genome and comparative transcriptomic analysis.</title>
        <authorList>
            <person name="Dai J."/>
            <person name="Dai W."/>
            <person name="Qiu C."/>
            <person name="Yang Z."/>
            <person name="Zhang Y."/>
            <person name="Zhou M."/>
            <person name="Zhang L."/>
            <person name="Fang C."/>
            <person name="Gao Q."/>
            <person name="Yang Q."/>
            <person name="Li X."/>
            <person name="Wang Z."/>
            <person name="Wang Z."/>
            <person name="Jia Z."/>
            <person name="Chen X."/>
        </authorList>
    </citation>
    <scope>NUCLEOTIDE SEQUENCE [LARGE SCALE GENOMIC DNA]</scope>
    <source>
        <strain evidence="3 4">X14-1T</strain>
    </source>
</reference>
<dbReference type="OrthoDB" id="9780202at2"/>
<protein>
    <submittedName>
        <fullName evidence="3">Deoxycytidine triphosphate deaminase</fullName>
    </submittedName>
</protein>
<keyword evidence="2" id="KW-0546">Nucleotide metabolism</keyword>
<dbReference type="KEGG" id="pko:PKOR_19620"/>
<dbReference type="InterPro" id="IPR011962">
    <property type="entry name" value="dCTP_deaminase"/>
</dbReference>
<dbReference type="Gene3D" id="2.70.40.10">
    <property type="match status" value="1"/>
</dbReference>
<dbReference type="InterPro" id="IPR036157">
    <property type="entry name" value="dUTPase-like_sf"/>
</dbReference>
<dbReference type="NCBIfam" id="TIGR02274">
    <property type="entry name" value="dCTP_deam"/>
    <property type="match status" value="1"/>
</dbReference>
<evidence type="ECO:0000256" key="1">
    <source>
        <dbReference type="ARBA" id="ARBA00022801"/>
    </source>
</evidence>
<dbReference type="InterPro" id="IPR033704">
    <property type="entry name" value="dUTPase_trimeric"/>
</dbReference>
<sequence>MILSDKQILEEIEKGTILVEPFDRSCLGTNSYDVHLGRYLARYKDEVLDARKHNEIDVFEIPEEGFVLEPGNLYLGVTLEYTETHAHVPFLEGKSSVGRLGIDIHATAGKGDVGFCNTWTLEISVSQKVRVYYGMPIGQLIYFEVKGGIENYYNKKLNAKYNHRTITPVESMMWMNEW</sequence>
<dbReference type="EMBL" id="CP009621">
    <property type="protein sequence ID" value="AKD04899.1"/>
    <property type="molecule type" value="Genomic_DNA"/>
</dbReference>
<dbReference type="PANTHER" id="PTHR42680:SF3">
    <property type="entry name" value="DCTP DEAMINASE"/>
    <property type="match status" value="1"/>
</dbReference>
<dbReference type="AlphaFoldDB" id="A0A0E3ZHN2"/>
<accession>A0A0E3ZHN2</accession>
<dbReference type="GO" id="GO:0008829">
    <property type="term" value="F:dCTP deaminase activity"/>
    <property type="evidence" value="ECO:0007669"/>
    <property type="project" value="InterPro"/>
</dbReference>
<proteinExistence type="predicted"/>
<dbReference type="STRING" id="400092.PKOR_19620"/>
<dbReference type="PATRIC" id="fig|400092.3.peg.4294"/>